<evidence type="ECO:0000259" key="1">
    <source>
        <dbReference type="PROSITE" id="PS50878"/>
    </source>
</evidence>
<dbReference type="PANTHER" id="PTHR36688">
    <property type="entry name" value="ENDO/EXONUCLEASE/PHOSPHATASE DOMAIN-CONTAINING PROTEIN"/>
    <property type="match status" value="1"/>
</dbReference>
<dbReference type="InterPro" id="IPR043502">
    <property type="entry name" value="DNA/RNA_pol_sf"/>
</dbReference>
<keyword evidence="2" id="KW-0808">Transferase</keyword>
<gene>
    <name evidence="2" type="ORF">NGRA_2894</name>
</gene>
<evidence type="ECO:0000313" key="2">
    <source>
        <dbReference type="EMBL" id="KAF9761029.1"/>
    </source>
</evidence>
<reference evidence="2 3" key="1">
    <citation type="journal article" date="2020" name="Genome Biol. Evol.">
        <title>Comparative genomics of strictly vertically transmitted, feminizing microsporidia endosymbionts of amphipod crustaceans.</title>
        <authorList>
            <person name="Cormier A."/>
            <person name="Chebbi M.A."/>
            <person name="Giraud I."/>
            <person name="Wattier R."/>
            <person name="Teixeira M."/>
            <person name="Gilbert C."/>
            <person name="Rigaud T."/>
            <person name="Cordaux R."/>
        </authorList>
    </citation>
    <scope>NUCLEOTIDE SEQUENCE [LARGE SCALE GENOMIC DNA]</scope>
    <source>
        <strain evidence="2 3">Ou3-Ou53</strain>
    </source>
</reference>
<keyword evidence="2" id="KW-0548">Nucleotidyltransferase</keyword>
<dbReference type="CDD" id="cd01650">
    <property type="entry name" value="RT_nLTR_like"/>
    <property type="match status" value="1"/>
</dbReference>
<dbReference type="InterPro" id="IPR036691">
    <property type="entry name" value="Endo/exonu/phosph_ase_sf"/>
</dbReference>
<dbReference type="GO" id="GO:0003964">
    <property type="term" value="F:RNA-directed DNA polymerase activity"/>
    <property type="evidence" value="ECO:0007669"/>
    <property type="project" value="UniProtKB-KW"/>
</dbReference>
<dbReference type="Pfam" id="PF00078">
    <property type="entry name" value="RVT_1"/>
    <property type="match status" value="1"/>
</dbReference>
<sequence length="1042" mass="121575">MSINARSLIPRLEEIKNIIQELKLDIICVQETWLTPKSKPFRIQQFVWIGTEPTHKKARGCGIFISERLKYNDPVTSKESVSIEYVGITIKINNRQSVKVWSIYAHPYAKKRDFRNQIFLESKNSILCGDFNAHHVEWSLGEPNTKGKRLFSLIKRHGFKIHQEKKDATWSSTNSKGSPDLILVSEGLSSKVKRMDCGPDMGSDHLPLILSIDLNLSLKKQVEKTKYLYENMNVIQYQIQLNQRLNEWIFSFKPEEIHKQYDEWVRIVINTFEKHCRKTKTGNLPPNPWWSEGVKKEVILRRKLRRKAQKTRDSYWHTKYVEQNKITKKVILQAKALFWSSLLKNTKQNDAYKIVKNMTKVNTLHERVKRENGEILIDPKDIANEIGNFLHSTCKNTPSIKTFEDDCDLDCKINQIVLENIILKINEKKAAGSDGIYPFMIKRAGPAIIPSLITMFNTILKMGKSPDKWYESIVIPIPKKRSNILRVSEFRPISLTQCTLKLFEKCLLEDLSNRIEEMNFLPEFQFGFRKNKSTIDCLVRLQQEIHSAFQGKLYFAAAFVDIAKAYDNVNIDILVKEIQSLDINKKVREWIIHHLKNTRYFKVRVNGYLSKRYTQVKGVQQGSSLSPLLFNLYVRSIPCKKGAKMLQFADDIVVWTKGNDQKKAVNDLVNATREMDIWLGSKDLAISPSKTKIVIFSRRKIDYSDSILLKGERLSIEQHAKYLGVVFDTRLTWKDHVKLLKQKTMTKAVQICRLNSWNSGLNQNICIQIFKQIIRPSLEYASVVWGDASFTLRSKLDSVQHKLLCNALGINRLAHKVDVNQECGVWPLELRRWYSLIQYYKRVKSNTTGKWFSTIPAELRLKNNNRASFFERLTCLSDKLGIDLSKLSQIKSSQILLIFNKVWENVSEIGTNPSKKYHLYKHFTKRYKLSYSQTFELREQNAIWHQSRLGVLPLNEFLYSIQKSSSENCHICDKKENLEHILSECARYKSYENKMISSFKENLKMLNDQAPKECKDKIVEYLKKVFKRKTKAIKKQSKRQKI</sequence>
<protein>
    <submittedName>
        <fullName evidence="2">RNA-directed DNA polymerase from transposon X-element</fullName>
    </submittedName>
</protein>
<dbReference type="InterPro" id="IPR052560">
    <property type="entry name" value="RdDP_mobile_element"/>
</dbReference>
<dbReference type="OrthoDB" id="5534248at2759"/>
<organism evidence="2 3">
    <name type="scientific">Nosema granulosis</name>
    <dbReference type="NCBI Taxonomy" id="83296"/>
    <lineage>
        <taxon>Eukaryota</taxon>
        <taxon>Fungi</taxon>
        <taxon>Fungi incertae sedis</taxon>
        <taxon>Microsporidia</taxon>
        <taxon>Nosematidae</taxon>
        <taxon>Nosema</taxon>
    </lineage>
</organism>
<dbReference type="PROSITE" id="PS50878">
    <property type="entry name" value="RT_POL"/>
    <property type="match status" value="1"/>
</dbReference>
<feature type="domain" description="Reverse transcriptase" evidence="1">
    <location>
        <begin position="458"/>
        <end position="727"/>
    </location>
</feature>
<dbReference type="EMBL" id="SBJO01000445">
    <property type="protein sequence ID" value="KAF9761029.1"/>
    <property type="molecule type" value="Genomic_DNA"/>
</dbReference>
<dbReference type="AlphaFoldDB" id="A0A9P6KXP9"/>
<dbReference type="InterPro" id="IPR005135">
    <property type="entry name" value="Endo/exonuclease/phosphatase"/>
</dbReference>
<keyword evidence="2" id="KW-0695">RNA-directed DNA polymerase</keyword>
<dbReference type="Gene3D" id="3.60.10.10">
    <property type="entry name" value="Endonuclease/exonuclease/phosphatase"/>
    <property type="match status" value="1"/>
</dbReference>
<evidence type="ECO:0000313" key="3">
    <source>
        <dbReference type="Proteomes" id="UP000740883"/>
    </source>
</evidence>
<keyword evidence="3" id="KW-1185">Reference proteome</keyword>
<comment type="caution">
    <text evidence="2">The sequence shown here is derived from an EMBL/GenBank/DDBJ whole genome shotgun (WGS) entry which is preliminary data.</text>
</comment>
<dbReference type="Proteomes" id="UP000740883">
    <property type="component" value="Unassembled WGS sequence"/>
</dbReference>
<dbReference type="InterPro" id="IPR000477">
    <property type="entry name" value="RT_dom"/>
</dbReference>
<dbReference type="Pfam" id="PF14529">
    <property type="entry name" value="Exo_endo_phos_2"/>
    <property type="match status" value="1"/>
</dbReference>
<dbReference type="SUPFAM" id="SSF56219">
    <property type="entry name" value="DNase I-like"/>
    <property type="match status" value="1"/>
</dbReference>
<accession>A0A9P6KXP9</accession>
<dbReference type="SUPFAM" id="SSF56672">
    <property type="entry name" value="DNA/RNA polymerases"/>
    <property type="match status" value="1"/>
</dbReference>
<proteinExistence type="predicted"/>
<name>A0A9P6KXP9_9MICR</name>
<dbReference type="PANTHER" id="PTHR36688:SF2">
    <property type="entry name" value="ENDONUCLEASE_EXONUCLEASE_PHOSPHATASE DOMAIN-CONTAINING PROTEIN"/>
    <property type="match status" value="1"/>
</dbReference>